<evidence type="ECO:0000313" key="4">
    <source>
        <dbReference type="Proteomes" id="UP000049455"/>
    </source>
</evidence>
<feature type="signal peptide" evidence="2">
    <location>
        <begin position="1"/>
        <end position="21"/>
    </location>
</feature>
<dbReference type="EMBL" id="CYPR01000203">
    <property type="protein sequence ID" value="CUH40338.1"/>
    <property type="molecule type" value="Genomic_DNA"/>
</dbReference>
<gene>
    <name evidence="3" type="ORF">JSE7799_03070</name>
</gene>
<dbReference type="OrthoDB" id="7666390at2"/>
<feature type="region of interest" description="Disordered" evidence="1">
    <location>
        <begin position="177"/>
        <end position="198"/>
    </location>
</feature>
<evidence type="ECO:0000256" key="2">
    <source>
        <dbReference type="SAM" id="SignalP"/>
    </source>
</evidence>
<proteinExistence type="predicted"/>
<dbReference type="RefSeq" id="WP_055664398.1">
    <property type="nucleotide sequence ID" value="NZ_CYPR01000203.1"/>
</dbReference>
<evidence type="ECO:0000256" key="1">
    <source>
        <dbReference type="SAM" id="MobiDB-lite"/>
    </source>
</evidence>
<evidence type="ECO:0008006" key="5">
    <source>
        <dbReference type="Google" id="ProtNLM"/>
    </source>
</evidence>
<dbReference type="Proteomes" id="UP000049455">
    <property type="component" value="Unassembled WGS sequence"/>
</dbReference>
<protein>
    <recommendedName>
        <fullName evidence="5">Lipoprotein</fullName>
    </recommendedName>
</protein>
<dbReference type="PROSITE" id="PS51257">
    <property type="entry name" value="PROKAR_LIPOPROTEIN"/>
    <property type="match status" value="1"/>
</dbReference>
<keyword evidence="2" id="KW-0732">Signal</keyword>
<keyword evidence="4" id="KW-1185">Reference proteome</keyword>
<accession>A0A0M7BE34</accession>
<dbReference type="AlphaFoldDB" id="A0A0M7BE34"/>
<organism evidence="3 4">
    <name type="scientific">Jannaschia seosinensis</name>
    <dbReference type="NCBI Taxonomy" id="313367"/>
    <lineage>
        <taxon>Bacteria</taxon>
        <taxon>Pseudomonadati</taxon>
        <taxon>Pseudomonadota</taxon>
        <taxon>Alphaproteobacteria</taxon>
        <taxon>Rhodobacterales</taxon>
        <taxon>Roseobacteraceae</taxon>
        <taxon>Jannaschia</taxon>
    </lineage>
</organism>
<reference evidence="3 4" key="1">
    <citation type="submission" date="2015-09" db="EMBL/GenBank/DDBJ databases">
        <authorList>
            <person name="Jackson K.R."/>
            <person name="Lunt B.L."/>
            <person name="Fisher J.N.B."/>
            <person name="Gardner A.V."/>
            <person name="Bailey M.E."/>
            <person name="Deus L.M."/>
            <person name="Earl A.S."/>
            <person name="Gibby P.D."/>
            <person name="Hartmann K.A."/>
            <person name="Liu J.E."/>
            <person name="Manci A.M."/>
            <person name="Nielsen D.A."/>
            <person name="Solomon M.B."/>
            <person name="Breakwell D.P."/>
            <person name="Burnett S.H."/>
            <person name="Grose J.H."/>
        </authorList>
    </citation>
    <scope>NUCLEOTIDE SEQUENCE [LARGE SCALE GENOMIC DNA]</scope>
    <source>
        <strain evidence="3 4">CECT 7799</strain>
    </source>
</reference>
<sequence>MLRAALLALVLPILAGCGADAVWTPMEEVQARAFRAEGPPSLTLMTAINNRDGSGGHSALMVSGDQRVIFDPAGTWWHPNAPERGDVIYGVTPVMLDFYVDYHARPTYRMVLQEIPVTPEIAARALRLVEAHGPANKATCGRAVSGILRDLGFDAVDRSWYPQRIMRDVADLPGVTERVVRDDTEDASTAGTPTPRPN</sequence>
<feature type="chain" id="PRO_5005810271" description="Lipoprotein" evidence="2">
    <location>
        <begin position="22"/>
        <end position="198"/>
    </location>
</feature>
<name>A0A0M7BE34_9RHOB</name>
<evidence type="ECO:0000313" key="3">
    <source>
        <dbReference type="EMBL" id="CUH40338.1"/>
    </source>
</evidence>
<dbReference type="STRING" id="313367.JSE7799_03070"/>